<keyword evidence="3" id="KW-1185">Reference proteome</keyword>
<evidence type="ECO:0008006" key="4">
    <source>
        <dbReference type="Google" id="ProtNLM"/>
    </source>
</evidence>
<proteinExistence type="predicted"/>
<gene>
    <name evidence="2" type="ORF">CGCSCA2_v014278</name>
</gene>
<dbReference type="EMBL" id="QPMT01000084">
    <property type="protein sequence ID" value="KAF4843430.1"/>
    <property type="molecule type" value="Genomic_DNA"/>
</dbReference>
<dbReference type="OrthoDB" id="4839829at2759"/>
<reference evidence="2" key="1">
    <citation type="submission" date="2019-06" db="EMBL/GenBank/DDBJ databases">
        <authorList>
            <person name="Gan P."/>
            <person name="Shirasu K."/>
        </authorList>
    </citation>
    <scope>NUCLEOTIDE SEQUENCE [LARGE SCALE GENOMIC DNA]</scope>
    <source>
        <strain evidence="2">CAD2</strain>
    </source>
</reference>
<keyword evidence="1" id="KW-1133">Transmembrane helix</keyword>
<sequence>MASPDNYHQSPRGANGTAFGTHPLIVGDTALEFWLSFLGFSVIFFIIPILLWCAYVRLRNNTRIKNDELCGKEDSCHSTHLRAMDLWMLFAFIVLGPVVVAAAIISVIIVIPHRLFTGLTRRGNIKARFHKWRETGSLLTRPQGNAHSGSTAHAAHGVCGHGCNRVGHTQGIDLNVFVAPGVKKVPNDDK</sequence>
<keyword evidence="1" id="KW-0472">Membrane</keyword>
<evidence type="ECO:0000313" key="2">
    <source>
        <dbReference type="EMBL" id="KAF4843430.1"/>
    </source>
</evidence>
<accession>A0A9P5BQE4</accession>
<name>A0A9P5BQE4_COLSI</name>
<evidence type="ECO:0000313" key="3">
    <source>
        <dbReference type="Proteomes" id="UP000711996"/>
    </source>
</evidence>
<organism evidence="2 3">
    <name type="scientific">Colletotrichum siamense</name>
    <name type="common">Anthracnose fungus</name>
    <dbReference type="NCBI Taxonomy" id="690259"/>
    <lineage>
        <taxon>Eukaryota</taxon>
        <taxon>Fungi</taxon>
        <taxon>Dikarya</taxon>
        <taxon>Ascomycota</taxon>
        <taxon>Pezizomycotina</taxon>
        <taxon>Sordariomycetes</taxon>
        <taxon>Hypocreomycetidae</taxon>
        <taxon>Glomerellales</taxon>
        <taxon>Glomerellaceae</taxon>
        <taxon>Colletotrichum</taxon>
        <taxon>Colletotrichum gloeosporioides species complex</taxon>
    </lineage>
</organism>
<protein>
    <recommendedName>
        <fullName evidence="4">Transmembrane protein</fullName>
    </recommendedName>
</protein>
<dbReference type="Proteomes" id="UP000711996">
    <property type="component" value="Unassembled WGS sequence"/>
</dbReference>
<dbReference type="AlphaFoldDB" id="A0A9P5BQE4"/>
<feature type="transmembrane region" description="Helical" evidence="1">
    <location>
        <begin position="86"/>
        <end position="111"/>
    </location>
</feature>
<feature type="transmembrane region" description="Helical" evidence="1">
    <location>
        <begin position="33"/>
        <end position="55"/>
    </location>
</feature>
<keyword evidence="1" id="KW-0812">Transmembrane</keyword>
<comment type="caution">
    <text evidence="2">The sequence shown here is derived from an EMBL/GenBank/DDBJ whole genome shotgun (WGS) entry which is preliminary data.</text>
</comment>
<evidence type="ECO:0000256" key="1">
    <source>
        <dbReference type="SAM" id="Phobius"/>
    </source>
</evidence>